<dbReference type="EMBL" id="QHHQ01000004">
    <property type="protein sequence ID" value="RAI00208.1"/>
    <property type="molecule type" value="Genomic_DNA"/>
</dbReference>
<proteinExistence type="predicted"/>
<keyword evidence="2" id="KW-1185">Reference proteome</keyword>
<dbReference type="RefSeq" id="WP_111348878.1">
    <property type="nucleotide sequence ID" value="NZ_JAIWKD010000007.1"/>
</dbReference>
<dbReference type="Pfam" id="PF20115">
    <property type="entry name" value="DUF6505"/>
    <property type="match status" value="1"/>
</dbReference>
<evidence type="ECO:0000313" key="1">
    <source>
        <dbReference type="EMBL" id="RAI00208.1"/>
    </source>
</evidence>
<organism evidence="1 2">
    <name type="scientific">Acuticoccus sediminis</name>
    <dbReference type="NCBI Taxonomy" id="2184697"/>
    <lineage>
        <taxon>Bacteria</taxon>
        <taxon>Pseudomonadati</taxon>
        <taxon>Pseudomonadota</taxon>
        <taxon>Alphaproteobacteria</taxon>
        <taxon>Hyphomicrobiales</taxon>
        <taxon>Amorphaceae</taxon>
        <taxon>Acuticoccus</taxon>
    </lineage>
</organism>
<sequence length="157" mass="17316">MTHLARVIRLDESDLNVFEHAAEPGEWVISGAFAYSNWTEADLTGKRRQAFAHGWLGLETFGRASVVAVAPITEREWQACAEALADHFVAHYGAPSRQAAMPVALEELGYARDLCNDYEPNTLILVERTLEPVGVRERFRPIAPTAAPLESFAVHGS</sequence>
<name>A0A8B2NQC7_9HYPH</name>
<dbReference type="AlphaFoldDB" id="A0A8B2NQC7"/>
<protein>
    <submittedName>
        <fullName evidence="1">Uncharacterized protein</fullName>
    </submittedName>
</protein>
<evidence type="ECO:0000313" key="2">
    <source>
        <dbReference type="Proteomes" id="UP000249590"/>
    </source>
</evidence>
<accession>A0A8B2NQC7</accession>
<dbReference type="InterPro" id="IPR045442">
    <property type="entry name" value="DUF6505"/>
</dbReference>
<dbReference type="OrthoDB" id="7355897at2"/>
<reference evidence="1 2" key="1">
    <citation type="submission" date="2018-05" db="EMBL/GenBank/DDBJ databases">
        <title>Acuticoccus sediminis sp. nov., isolated from deep-sea sediment of Indian Ocean.</title>
        <authorList>
            <person name="Liu X."/>
            <person name="Lai Q."/>
            <person name="Du Y."/>
            <person name="Sun F."/>
            <person name="Zhang X."/>
            <person name="Wang S."/>
            <person name="Shao Z."/>
        </authorList>
    </citation>
    <scope>NUCLEOTIDE SEQUENCE [LARGE SCALE GENOMIC DNA]</scope>
    <source>
        <strain evidence="1 2">PTG4-2</strain>
    </source>
</reference>
<comment type="caution">
    <text evidence="1">The sequence shown here is derived from an EMBL/GenBank/DDBJ whole genome shotgun (WGS) entry which is preliminary data.</text>
</comment>
<dbReference type="Proteomes" id="UP000249590">
    <property type="component" value="Unassembled WGS sequence"/>
</dbReference>
<gene>
    <name evidence="1" type="ORF">DLJ53_21110</name>
</gene>